<organism evidence="1 2">
    <name type="scientific">Chitinimonas prasina</name>
    <dbReference type="NCBI Taxonomy" id="1434937"/>
    <lineage>
        <taxon>Bacteria</taxon>
        <taxon>Pseudomonadati</taxon>
        <taxon>Pseudomonadota</taxon>
        <taxon>Betaproteobacteria</taxon>
        <taxon>Neisseriales</taxon>
        <taxon>Chitinibacteraceae</taxon>
        <taxon>Chitinimonas</taxon>
    </lineage>
</organism>
<reference evidence="2" key="1">
    <citation type="journal article" date="2019" name="Int. J. Syst. Evol. Microbiol.">
        <title>The Global Catalogue of Microorganisms (GCM) 10K type strain sequencing project: providing services to taxonomists for standard genome sequencing and annotation.</title>
        <authorList>
            <consortium name="The Broad Institute Genomics Platform"/>
            <consortium name="The Broad Institute Genome Sequencing Center for Infectious Disease"/>
            <person name="Wu L."/>
            <person name="Ma J."/>
        </authorList>
    </citation>
    <scope>NUCLEOTIDE SEQUENCE [LARGE SCALE GENOMIC DNA]</scope>
    <source>
        <strain evidence="2">NBRC 110044</strain>
    </source>
</reference>
<accession>A0ABQ5YJB1</accession>
<evidence type="ECO:0000313" key="1">
    <source>
        <dbReference type="EMBL" id="GLR13034.1"/>
    </source>
</evidence>
<evidence type="ECO:0000313" key="2">
    <source>
        <dbReference type="Proteomes" id="UP001156706"/>
    </source>
</evidence>
<sequence length="68" mass="7857">MYIEPSTDELWLKPGEVLMMDPKYEVAALFEIEYCSNGDVVVWIPHGQSADVYIDDKLIETICSLFVW</sequence>
<evidence type="ECO:0008006" key="3">
    <source>
        <dbReference type="Google" id="ProtNLM"/>
    </source>
</evidence>
<keyword evidence="2" id="KW-1185">Reference proteome</keyword>
<comment type="caution">
    <text evidence="1">The sequence shown here is derived from an EMBL/GenBank/DDBJ whole genome shotgun (WGS) entry which is preliminary data.</text>
</comment>
<name>A0ABQ5YJB1_9NEIS</name>
<dbReference type="Proteomes" id="UP001156706">
    <property type="component" value="Unassembled WGS sequence"/>
</dbReference>
<proteinExistence type="predicted"/>
<protein>
    <recommendedName>
        <fullName evidence="3">DUF2917 domain-containing protein</fullName>
    </recommendedName>
</protein>
<dbReference type="EMBL" id="BSOG01000002">
    <property type="protein sequence ID" value="GLR13034.1"/>
    <property type="molecule type" value="Genomic_DNA"/>
</dbReference>
<gene>
    <name evidence="1" type="ORF">GCM10007907_18240</name>
</gene>